<evidence type="ECO:0000256" key="1">
    <source>
        <dbReference type="ARBA" id="ARBA00001946"/>
    </source>
</evidence>
<keyword evidence="6" id="KW-1185">Reference proteome</keyword>
<comment type="similarity">
    <text evidence="3">Belongs to the Nudix hydrolase family.</text>
</comment>
<name>A0A1G9MQK0_9PROT</name>
<gene>
    <name evidence="5" type="ORF">SAMN04488568_10274</name>
</gene>
<accession>A0A1G9MQK0</accession>
<dbReference type="InterPro" id="IPR015797">
    <property type="entry name" value="NUDIX_hydrolase-like_dom_sf"/>
</dbReference>
<dbReference type="InterPro" id="IPR020084">
    <property type="entry name" value="NUDIX_hydrolase_CS"/>
</dbReference>
<dbReference type="PANTHER" id="PTHR43046">
    <property type="entry name" value="GDP-MANNOSE MANNOSYL HYDROLASE"/>
    <property type="match status" value="1"/>
</dbReference>
<organism evidence="5 6">
    <name type="scientific">Maricaulis salignorans</name>
    <dbReference type="NCBI Taxonomy" id="144026"/>
    <lineage>
        <taxon>Bacteria</taxon>
        <taxon>Pseudomonadati</taxon>
        <taxon>Pseudomonadota</taxon>
        <taxon>Alphaproteobacteria</taxon>
        <taxon>Maricaulales</taxon>
        <taxon>Maricaulaceae</taxon>
        <taxon>Maricaulis</taxon>
    </lineage>
</organism>
<dbReference type="EMBL" id="FNHG01000002">
    <property type="protein sequence ID" value="SDL76530.1"/>
    <property type="molecule type" value="Genomic_DNA"/>
</dbReference>
<evidence type="ECO:0000256" key="3">
    <source>
        <dbReference type="RuleBase" id="RU003476"/>
    </source>
</evidence>
<dbReference type="AlphaFoldDB" id="A0A1G9MQK0"/>
<feature type="domain" description="Nudix hydrolase" evidence="4">
    <location>
        <begin position="8"/>
        <end position="134"/>
    </location>
</feature>
<evidence type="ECO:0000256" key="2">
    <source>
        <dbReference type="ARBA" id="ARBA00022801"/>
    </source>
</evidence>
<dbReference type="Pfam" id="PF00293">
    <property type="entry name" value="NUDIX"/>
    <property type="match status" value="1"/>
</dbReference>
<comment type="cofactor">
    <cofactor evidence="1">
        <name>Mg(2+)</name>
        <dbReference type="ChEBI" id="CHEBI:18420"/>
    </cofactor>
</comment>
<dbReference type="STRING" id="144026.SAMN04488568_10274"/>
<dbReference type="SUPFAM" id="SSF55811">
    <property type="entry name" value="Nudix"/>
    <property type="match status" value="1"/>
</dbReference>
<keyword evidence="2 3" id="KW-0378">Hydrolase</keyword>
<protein>
    <submittedName>
        <fullName evidence="5">ADP-ribose pyrophosphatase YjhB, NUDIX family</fullName>
    </submittedName>
</protein>
<dbReference type="PROSITE" id="PS51462">
    <property type="entry name" value="NUDIX"/>
    <property type="match status" value="1"/>
</dbReference>
<dbReference type="PRINTS" id="PR00502">
    <property type="entry name" value="NUDIXFAMILY"/>
</dbReference>
<sequence length="142" mass="15473">MQACWRLTRGATLGVRAVAERPDGRIALVRHTYINGWHLPGGGVEVGETAIDAVGRELAEEAGVRLTDAPELLGIFANHTAFRGDHVLLYRARGWVDCESQSQGEIECVDWFSPADLPAGTAAGTQRRIAEIYQGAARIPHW</sequence>
<reference evidence="5 6" key="1">
    <citation type="submission" date="2016-10" db="EMBL/GenBank/DDBJ databases">
        <authorList>
            <person name="de Groot N.N."/>
        </authorList>
    </citation>
    <scope>NUCLEOTIDE SEQUENCE [LARGE SCALE GENOMIC DNA]</scope>
    <source>
        <strain evidence="5 6">DSM 16077</strain>
    </source>
</reference>
<dbReference type="Proteomes" id="UP000199759">
    <property type="component" value="Unassembled WGS sequence"/>
</dbReference>
<proteinExistence type="inferred from homology"/>
<dbReference type="Gene3D" id="3.90.79.10">
    <property type="entry name" value="Nucleoside Triphosphate Pyrophosphohydrolase"/>
    <property type="match status" value="1"/>
</dbReference>
<evidence type="ECO:0000313" key="6">
    <source>
        <dbReference type="Proteomes" id="UP000199759"/>
    </source>
</evidence>
<evidence type="ECO:0000313" key="5">
    <source>
        <dbReference type="EMBL" id="SDL76530.1"/>
    </source>
</evidence>
<dbReference type="PROSITE" id="PS00893">
    <property type="entry name" value="NUDIX_BOX"/>
    <property type="match status" value="1"/>
</dbReference>
<dbReference type="InterPro" id="IPR020476">
    <property type="entry name" value="Nudix_hydrolase"/>
</dbReference>
<evidence type="ECO:0000259" key="4">
    <source>
        <dbReference type="PROSITE" id="PS51462"/>
    </source>
</evidence>
<dbReference type="InterPro" id="IPR000086">
    <property type="entry name" value="NUDIX_hydrolase_dom"/>
</dbReference>
<dbReference type="GO" id="GO:0016787">
    <property type="term" value="F:hydrolase activity"/>
    <property type="evidence" value="ECO:0007669"/>
    <property type="project" value="UniProtKB-KW"/>
</dbReference>
<dbReference type="PANTHER" id="PTHR43046:SF16">
    <property type="entry name" value="ADP-RIBOSE PYROPHOSPHATASE YJHB-RELATED"/>
    <property type="match status" value="1"/>
</dbReference>